<dbReference type="SUPFAM" id="SSF48452">
    <property type="entry name" value="TPR-like"/>
    <property type="match status" value="1"/>
</dbReference>
<evidence type="ECO:0000259" key="1">
    <source>
        <dbReference type="PROSITE" id="PS50043"/>
    </source>
</evidence>
<dbReference type="Gene3D" id="1.10.10.10">
    <property type="entry name" value="Winged helix-like DNA-binding domain superfamily/Winged helix DNA-binding domain"/>
    <property type="match status" value="1"/>
</dbReference>
<organism evidence="2 3">
    <name type="scientific">Ktedonobacter robiniae</name>
    <dbReference type="NCBI Taxonomy" id="2778365"/>
    <lineage>
        <taxon>Bacteria</taxon>
        <taxon>Bacillati</taxon>
        <taxon>Chloroflexota</taxon>
        <taxon>Ktedonobacteria</taxon>
        <taxon>Ktedonobacterales</taxon>
        <taxon>Ktedonobacteraceae</taxon>
        <taxon>Ktedonobacter</taxon>
    </lineage>
</organism>
<dbReference type="Proteomes" id="UP000654345">
    <property type="component" value="Unassembled WGS sequence"/>
</dbReference>
<keyword evidence="3" id="KW-1185">Reference proteome</keyword>
<dbReference type="InterPro" id="IPR000792">
    <property type="entry name" value="Tscrpt_reg_LuxR_C"/>
</dbReference>
<name>A0ABQ3UUN8_9CHLR</name>
<dbReference type="InterPro" id="IPR016032">
    <property type="entry name" value="Sig_transdc_resp-reg_C-effctor"/>
</dbReference>
<dbReference type="PANTHER" id="PTHR47691">
    <property type="entry name" value="REGULATOR-RELATED"/>
    <property type="match status" value="1"/>
</dbReference>
<accession>A0ABQ3UUN8</accession>
<dbReference type="InterPro" id="IPR049945">
    <property type="entry name" value="AAA_22"/>
</dbReference>
<dbReference type="InterPro" id="IPR011990">
    <property type="entry name" value="TPR-like_helical_dom_sf"/>
</dbReference>
<feature type="domain" description="HTH luxR-type" evidence="1">
    <location>
        <begin position="4"/>
        <end position="69"/>
    </location>
</feature>
<dbReference type="InterPro" id="IPR058852">
    <property type="entry name" value="HTH_77"/>
</dbReference>
<dbReference type="PANTHER" id="PTHR47691:SF3">
    <property type="entry name" value="HTH-TYPE TRANSCRIPTIONAL REGULATOR RV0890C-RELATED"/>
    <property type="match status" value="1"/>
</dbReference>
<evidence type="ECO:0000313" key="2">
    <source>
        <dbReference type="EMBL" id="GHO56409.1"/>
    </source>
</evidence>
<reference evidence="2 3" key="1">
    <citation type="journal article" date="2021" name="Int. J. Syst. Evol. Microbiol.">
        <title>Reticulibacter mediterranei gen. nov., sp. nov., within the new family Reticulibacteraceae fam. nov., and Ktedonospora formicarum gen. nov., sp. nov., Ktedonobacter robiniae sp. nov., Dictyobacter formicarum sp. nov. and Dictyobacter arantiisoli sp. nov., belonging to the class Ktedonobacteria.</title>
        <authorList>
            <person name="Yabe S."/>
            <person name="Zheng Y."/>
            <person name="Wang C.M."/>
            <person name="Sakai Y."/>
            <person name="Abe K."/>
            <person name="Yokota A."/>
            <person name="Donadio S."/>
            <person name="Cavaletti L."/>
            <person name="Monciardini P."/>
        </authorList>
    </citation>
    <scope>NUCLEOTIDE SEQUENCE [LARGE SCALE GENOMIC DNA]</scope>
    <source>
        <strain evidence="2 3">SOSP1-30</strain>
    </source>
</reference>
<dbReference type="Gene3D" id="3.40.50.300">
    <property type="entry name" value="P-loop containing nucleotide triphosphate hydrolases"/>
    <property type="match status" value="1"/>
</dbReference>
<dbReference type="Pfam" id="PF25872">
    <property type="entry name" value="HTH_77"/>
    <property type="match status" value="1"/>
</dbReference>
<dbReference type="EMBL" id="BNJG01000002">
    <property type="protein sequence ID" value="GHO56409.1"/>
    <property type="molecule type" value="Genomic_DNA"/>
</dbReference>
<sequence>MKGKATSPDLLNEREQEILKRLSTGLSDQQIADELFLSPNTIKWYNRQIYNKLGVKSRTQAIACVKDLGLLESRVSTSPHPVSRSNLPPQTLLFIGRSREIAEVKQLLGTSRLLTLTGTGGTGKTQLALRVAAEEASAYADGVCFVDLTPLSDYTLVTKAIASVLGVVERPMEPLPDTLKRALAQRELLLLIDNFEHVIKAAPLVSKLLAASSRLKILVTSREPLRIAGEQEYLVPPLSLPLAEAPSVESLTKSEAGLLFLRRAQMTLPRFTLSEVTAPVIGRICIRLDGLPLAIELAAARCKLFTPQALLERLEGTRDSSPLRLLAGGSRDTPPRQRTLRDSIEWSYNLLDEDEKHLLARLAVFRGGCSLEAIEGICGEGLSIDVLDGLASLVDKHLVQQKEMPDSEPHFVMLEMIQEYARERLKTSGEEETTRRRHAEYFVELAERAEPELRLAGYDYWSGRLELDMENIRAALSWSLSSGDVALGIRLAGALCLFWYGDGYHVEGRRWTQQLLERLDEVSLVYHPKFLLSAGHLAFLYDLDAGKPLFRRALEISRDLGDRLQMAWALALLGYTMLRERSAAMPLVEESLALFRELSHQPGMAQALNIMGEIARFSGDDDLARHAYEECLAVSQQTGETRRIVFMYNNLTYIALHEGEAGRARDLGRQGLQLARAINNRLQIATDLALLAGAVGTLGQPQQAARLLGASERTLERLGAFHQPNDKREIDGIIAAVRAQLDEETFQATWAQGRELTLEQAVAQALDE</sequence>
<proteinExistence type="predicted"/>
<dbReference type="PROSITE" id="PS50043">
    <property type="entry name" value="HTH_LUXR_2"/>
    <property type="match status" value="1"/>
</dbReference>
<dbReference type="PRINTS" id="PR00364">
    <property type="entry name" value="DISEASERSIST"/>
</dbReference>
<dbReference type="SUPFAM" id="SSF46894">
    <property type="entry name" value="C-terminal effector domain of the bipartite response regulators"/>
    <property type="match status" value="1"/>
</dbReference>
<dbReference type="PRINTS" id="PR00038">
    <property type="entry name" value="HTHLUXR"/>
</dbReference>
<dbReference type="Pfam" id="PF00196">
    <property type="entry name" value="GerE"/>
    <property type="match status" value="1"/>
</dbReference>
<gene>
    <name evidence="2" type="ORF">KSB_48840</name>
</gene>
<protein>
    <recommendedName>
        <fullName evidence="1">HTH luxR-type domain-containing protein</fullName>
    </recommendedName>
</protein>
<dbReference type="SUPFAM" id="SSF52540">
    <property type="entry name" value="P-loop containing nucleoside triphosphate hydrolases"/>
    <property type="match status" value="1"/>
</dbReference>
<dbReference type="SMART" id="SM00421">
    <property type="entry name" value="HTH_LUXR"/>
    <property type="match status" value="1"/>
</dbReference>
<dbReference type="Pfam" id="PF13401">
    <property type="entry name" value="AAA_22"/>
    <property type="match status" value="1"/>
</dbReference>
<comment type="caution">
    <text evidence="2">The sequence shown here is derived from an EMBL/GenBank/DDBJ whole genome shotgun (WGS) entry which is preliminary data.</text>
</comment>
<dbReference type="InterPro" id="IPR036388">
    <property type="entry name" value="WH-like_DNA-bd_sf"/>
</dbReference>
<evidence type="ECO:0000313" key="3">
    <source>
        <dbReference type="Proteomes" id="UP000654345"/>
    </source>
</evidence>
<dbReference type="InterPro" id="IPR027417">
    <property type="entry name" value="P-loop_NTPase"/>
</dbReference>
<dbReference type="Gene3D" id="1.25.40.10">
    <property type="entry name" value="Tetratricopeptide repeat domain"/>
    <property type="match status" value="1"/>
</dbReference>
<dbReference type="RefSeq" id="WP_201372909.1">
    <property type="nucleotide sequence ID" value="NZ_BNJG01000002.1"/>
</dbReference>
<dbReference type="CDD" id="cd06170">
    <property type="entry name" value="LuxR_C_like"/>
    <property type="match status" value="1"/>
</dbReference>